<accession>A0A2U8W220</accession>
<dbReference type="KEGG" id="mets:DK389_05645"/>
<name>A0A2U8W220_9HYPH</name>
<evidence type="ECO:0000313" key="2">
    <source>
        <dbReference type="Proteomes" id="UP000245926"/>
    </source>
</evidence>
<dbReference type="Proteomes" id="UP000245926">
    <property type="component" value="Chromosome"/>
</dbReference>
<evidence type="ECO:0000313" key="1">
    <source>
        <dbReference type="EMBL" id="AWN40117.1"/>
    </source>
</evidence>
<keyword evidence="2" id="KW-1185">Reference proteome</keyword>
<gene>
    <name evidence="1" type="ORF">DK389_05645</name>
</gene>
<organism evidence="1 2">
    <name type="scientific">Methylobacterium durans</name>
    <dbReference type="NCBI Taxonomy" id="2202825"/>
    <lineage>
        <taxon>Bacteria</taxon>
        <taxon>Pseudomonadati</taxon>
        <taxon>Pseudomonadota</taxon>
        <taxon>Alphaproteobacteria</taxon>
        <taxon>Hyphomicrobiales</taxon>
        <taxon>Methylobacteriaceae</taxon>
        <taxon>Methylobacterium</taxon>
    </lineage>
</organism>
<protein>
    <submittedName>
        <fullName evidence="1">Uncharacterized protein</fullName>
    </submittedName>
</protein>
<sequence length="74" mass="7762">MVMAITAPLQPVPLRDVSPVALMRARAVADANCLRALARAALRDGAPKPQLRAGNARAAAHRVLAHARCMSVLA</sequence>
<dbReference type="AlphaFoldDB" id="A0A2U8W220"/>
<reference evidence="2" key="1">
    <citation type="submission" date="2018-05" db="EMBL/GenBank/DDBJ databases">
        <title>Complete Genome Sequence of Methylobacterium sp. 17SD2-17.</title>
        <authorList>
            <person name="Srinivasan S."/>
        </authorList>
    </citation>
    <scope>NUCLEOTIDE SEQUENCE [LARGE SCALE GENOMIC DNA]</scope>
    <source>
        <strain evidence="2">17SD2-17</strain>
    </source>
</reference>
<proteinExistence type="predicted"/>
<dbReference type="EMBL" id="CP029550">
    <property type="protein sequence ID" value="AWN40117.1"/>
    <property type="molecule type" value="Genomic_DNA"/>
</dbReference>